<organism evidence="2 3">
    <name type="scientific">Paramecium pentaurelia</name>
    <dbReference type="NCBI Taxonomy" id="43138"/>
    <lineage>
        <taxon>Eukaryota</taxon>
        <taxon>Sar</taxon>
        <taxon>Alveolata</taxon>
        <taxon>Ciliophora</taxon>
        <taxon>Intramacronucleata</taxon>
        <taxon>Oligohymenophorea</taxon>
        <taxon>Peniculida</taxon>
        <taxon>Parameciidae</taxon>
        <taxon>Paramecium</taxon>
    </lineage>
</organism>
<accession>A0A8S1XJR1</accession>
<protein>
    <submittedName>
        <fullName evidence="2">Uncharacterized protein</fullName>
    </submittedName>
</protein>
<gene>
    <name evidence="2" type="ORF">PPENT_87.1.T1280152</name>
</gene>
<reference evidence="2" key="1">
    <citation type="submission" date="2021-01" db="EMBL/GenBank/DDBJ databases">
        <authorList>
            <consortium name="Genoscope - CEA"/>
            <person name="William W."/>
        </authorList>
    </citation>
    <scope>NUCLEOTIDE SEQUENCE</scope>
</reference>
<proteinExistence type="predicted"/>
<keyword evidence="1" id="KW-0732">Signal</keyword>
<evidence type="ECO:0000313" key="3">
    <source>
        <dbReference type="Proteomes" id="UP000689195"/>
    </source>
</evidence>
<sequence>MKWNKYIFSVILLLFNFELVYNQACQRREARLKFITRGKYKNVLNYNMGALISSKVINGFSGGNQGSCYRDTIYTITGGYGFTASALGNSIIFDLQEQYQLNTLKIWFWDQSYRFYTIKIYLIYNDVETIIYESTLVQSITTIKFSDQSVQKFKIYNENGNTQNTGLHIIKAEAYYKLQTNM</sequence>
<dbReference type="AlphaFoldDB" id="A0A8S1XJR1"/>
<comment type="caution">
    <text evidence="2">The sequence shown here is derived from an EMBL/GenBank/DDBJ whole genome shotgun (WGS) entry which is preliminary data.</text>
</comment>
<evidence type="ECO:0000313" key="2">
    <source>
        <dbReference type="EMBL" id="CAD8201710.1"/>
    </source>
</evidence>
<evidence type="ECO:0000256" key="1">
    <source>
        <dbReference type="SAM" id="SignalP"/>
    </source>
</evidence>
<name>A0A8S1XJR1_9CILI</name>
<dbReference type="Proteomes" id="UP000689195">
    <property type="component" value="Unassembled WGS sequence"/>
</dbReference>
<feature type="signal peptide" evidence="1">
    <location>
        <begin position="1"/>
        <end position="22"/>
    </location>
</feature>
<dbReference type="EMBL" id="CAJJDO010000128">
    <property type="protein sequence ID" value="CAD8201710.1"/>
    <property type="molecule type" value="Genomic_DNA"/>
</dbReference>
<dbReference type="OrthoDB" id="304651at2759"/>
<keyword evidence="3" id="KW-1185">Reference proteome</keyword>
<feature type="chain" id="PRO_5035739900" evidence="1">
    <location>
        <begin position="23"/>
        <end position="182"/>
    </location>
</feature>